<dbReference type="AlphaFoldDB" id="A0A9D3SJM5"/>
<evidence type="ECO:0000256" key="1">
    <source>
        <dbReference type="SAM" id="MobiDB-lite"/>
    </source>
</evidence>
<comment type="caution">
    <text evidence="2">The sequence shown here is derived from an EMBL/GenBank/DDBJ whole genome shotgun (WGS) entry which is preliminary data.</text>
</comment>
<feature type="compositionally biased region" description="Basic and acidic residues" evidence="1">
    <location>
        <begin position="15"/>
        <end position="37"/>
    </location>
</feature>
<feature type="region of interest" description="Disordered" evidence="1">
    <location>
        <begin position="1"/>
        <end position="37"/>
    </location>
</feature>
<protein>
    <submittedName>
        <fullName evidence="2">Uncharacterized protein</fullName>
    </submittedName>
</protein>
<reference evidence="2 3" key="1">
    <citation type="submission" date="2021-06" db="EMBL/GenBank/DDBJ databases">
        <title>Chromosome-level genome assembly of the red-tail catfish (Hemibagrus wyckioides).</title>
        <authorList>
            <person name="Shao F."/>
        </authorList>
    </citation>
    <scope>NUCLEOTIDE SEQUENCE [LARGE SCALE GENOMIC DNA]</scope>
    <source>
        <strain evidence="2">EC202008001</strain>
        <tissue evidence="2">Blood</tissue>
    </source>
</reference>
<sequence>MLLRARGRRKKQKVKIFEKQRENQRTDSESLSGKEEQAAELLKAEEEEDVGINAGVVHVAALLVHRWDGV</sequence>
<gene>
    <name evidence="2" type="ORF">KOW79_010377</name>
</gene>
<organism evidence="2 3">
    <name type="scientific">Hemibagrus wyckioides</name>
    <dbReference type="NCBI Taxonomy" id="337641"/>
    <lineage>
        <taxon>Eukaryota</taxon>
        <taxon>Metazoa</taxon>
        <taxon>Chordata</taxon>
        <taxon>Craniata</taxon>
        <taxon>Vertebrata</taxon>
        <taxon>Euteleostomi</taxon>
        <taxon>Actinopterygii</taxon>
        <taxon>Neopterygii</taxon>
        <taxon>Teleostei</taxon>
        <taxon>Ostariophysi</taxon>
        <taxon>Siluriformes</taxon>
        <taxon>Bagridae</taxon>
        <taxon>Hemibagrus</taxon>
    </lineage>
</organism>
<evidence type="ECO:0000313" key="2">
    <source>
        <dbReference type="EMBL" id="KAG7326976.1"/>
    </source>
</evidence>
<accession>A0A9D3SJM5</accession>
<dbReference type="Proteomes" id="UP000824219">
    <property type="component" value="Linkage Group LG11"/>
</dbReference>
<name>A0A9D3SJM5_9TELE</name>
<evidence type="ECO:0000313" key="3">
    <source>
        <dbReference type="Proteomes" id="UP000824219"/>
    </source>
</evidence>
<feature type="compositionally biased region" description="Basic residues" evidence="1">
    <location>
        <begin position="1"/>
        <end position="14"/>
    </location>
</feature>
<keyword evidence="3" id="KW-1185">Reference proteome</keyword>
<dbReference type="EMBL" id="JAHKSW010000011">
    <property type="protein sequence ID" value="KAG7326976.1"/>
    <property type="molecule type" value="Genomic_DNA"/>
</dbReference>
<proteinExistence type="predicted"/>